<feature type="signal peptide" evidence="1">
    <location>
        <begin position="1"/>
        <end position="22"/>
    </location>
</feature>
<keyword evidence="3" id="KW-1185">Reference proteome</keyword>
<dbReference type="Proteomes" id="UP000009131">
    <property type="component" value="Unassembled WGS sequence"/>
</dbReference>
<dbReference type="InParanoid" id="G7DXM9"/>
<dbReference type="HOGENOM" id="CLU_1482341_0_0_1"/>
<name>G7DXM9_MIXOS</name>
<evidence type="ECO:0000313" key="2">
    <source>
        <dbReference type="EMBL" id="GAA95339.1"/>
    </source>
</evidence>
<evidence type="ECO:0000313" key="3">
    <source>
        <dbReference type="Proteomes" id="UP000009131"/>
    </source>
</evidence>
<gene>
    <name evidence="2" type="primary">Mo01996</name>
    <name evidence="2" type="ORF">E5Q_01996</name>
</gene>
<evidence type="ECO:0000256" key="1">
    <source>
        <dbReference type="SAM" id="SignalP"/>
    </source>
</evidence>
<reference evidence="2 3" key="2">
    <citation type="journal article" date="2012" name="Open Biol.">
        <title>Characteristics of nucleosomes and linker DNA regions on the genome of the basidiomycete Mixia osmundae revealed by mono- and dinucleosome mapping.</title>
        <authorList>
            <person name="Nishida H."/>
            <person name="Kondo S."/>
            <person name="Matsumoto T."/>
            <person name="Suzuki Y."/>
            <person name="Yoshikawa H."/>
            <person name="Taylor T.D."/>
            <person name="Sugiyama J."/>
        </authorList>
    </citation>
    <scope>NUCLEOTIDE SEQUENCE [LARGE SCALE GENOMIC DNA]</scope>
    <source>
        <strain evidence="3">CBS 9802 / IAM 14324 / JCM 22182 / KY 12970</strain>
    </source>
</reference>
<dbReference type="AlphaFoldDB" id="G7DXM9"/>
<reference evidence="2 3" key="1">
    <citation type="journal article" date="2011" name="J. Gen. Appl. Microbiol.">
        <title>Draft genome sequencing of the enigmatic basidiomycete Mixia osmundae.</title>
        <authorList>
            <person name="Nishida H."/>
            <person name="Nagatsuka Y."/>
            <person name="Sugiyama J."/>
        </authorList>
    </citation>
    <scope>NUCLEOTIDE SEQUENCE [LARGE SCALE GENOMIC DNA]</scope>
    <source>
        <strain evidence="3">CBS 9802 / IAM 14324 / JCM 22182 / KY 12970</strain>
    </source>
</reference>
<protein>
    <submittedName>
        <fullName evidence="2">Uncharacterized protein</fullName>
    </submittedName>
</protein>
<dbReference type="EMBL" id="BABT02000061">
    <property type="protein sequence ID" value="GAA95339.1"/>
    <property type="molecule type" value="Genomic_DNA"/>
</dbReference>
<comment type="caution">
    <text evidence="2">The sequence shown here is derived from an EMBL/GenBank/DDBJ whole genome shotgun (WGS) entry which is preliminary data.</text>
</comment>
<proteinExistence type="predicted"/>
<keyword evidence="1" id="KW-0732">Signal</keyword>
<organism evidence="2 3">
    <name type="scientific">Mixia osmundae (strain CBS 9802 / IAM 14324 / JCM 22182 / KY 12970)</name>
    <dbReference type="NCBI Taxonomy" id="764103"/>
    <lineage>
        <taxon>Eukaryota</taxon>
        <taxon>Fungi</taxon>
        <taxon>Dikarya</taxon>
        <taxon>Basidiomycota</taxon>
        <taxon>Pucciniomycotina</taxon>
        <taxon>Mixiomycetes</taxon>
        <taxon>Mixiales</taxon>
        <taxon>Mixiaceae</taxon>
        <taxon>Mixia</taxon>
    </lineage>
</organism>
<accession>G7DXM9</accession>
<feature type="chain" id="PRO_5003492214" evidence="1">
    <location>
        <begin position="23"/>
        <end position="182"/>
    </location>
</feature>
<sequence length="182" mass="19888">MKTTAMRGATILALGFVTVVHAAVIGGLRADENAIVKRLVNKPYTFTVDLHVDEGAKTFECIFDVDVTFGVPFSKRYEPRNFAQGCQLGNVITSQFWGDLSVVSVFIEVLNDDKTTKIDISVTADVETGTWQAWLLSSASHLGKIGLGDSTNAILRFKTPDSDVEVPRCLYDTKLNQPGINC</sequence>